<dbReference type="PANTHER" id="PTHR43767:SF10">
    <property type="entry name" value="SURFACTIN SYNTHASE SUBUNIT 1"/>
    <property type="match status" value="1"/>
</dbReference>
<dbReference type="Pfam" id="PF00501">
    <property type="entry name" value="AMP-binding"/>
    <property type="match status" value="1"/>
</dbReference>
<evidence type="ECO:0000313" key="3">
    <source>
        <dbReference type="Proteomes" id="UP000285575"/>
    </source>
</evidence>
<gene>
    <name evidence="2" type="ORF">EOE66_15360</name>
</gene>
<dbReference type="OrthoDB" id="9766486at2"/>
<dbReference type="EMBL" id="SACR01000004">
    <property type="protein sequence ID" value="RVU45490.1"/>
    <property type="molecule type" value="Genomic_DNA"/>
</dbReference>
<dbReference type="InterPro" id="IPR000873">
    <property type="entry name" value="AMP-dep_synth/lig_dom"/>
</dbReference>
<dbReference type="Gene3D" id="3.40.50.12780">
    <property type="entry name" value="N-terminal domain of ligase-like"/>
    <property type="match status" value="1"/>
</dbReference>
<evidence type="ECO:0000259" key="1">
    <source>
        <dbReference type="Pfam" id="PF00501"/>
    </source>
</evidence>
<dbReference type="AlphaFoldDB" id="A0A437RFE5"/>
<name>A0A437RFE5_9BURK</name>
<protein>
    <submittedName>
        <fullName evidence="2">Feruloyl-CoA synthase</fullName>
    </submittedName>
</protein>
<dbReference type="SUPFAM" id="SSF56801">
    <property type="entry name" value="Acetyl-CoA synthetase-like"/>
    <property type="match status" value="1"/>
</dbReference>
<accession>A0A437RFE5</accession>
<comment type="caution">
    <text evidence="2">The sequence shown here is derived from an EMBL/GenBank/DDBJ whole genome shotgun (WGS) entry which is preliminary data.</text>
</comment>
<dbReference type="InterPro" id="IPR042099">
    <property type="entry name" value="ANL_N_sf"/>
</dbReference>
<sequence>MTTPSLFGGCLRAEIEHRADGSVLLRSTEPLQAHATRLSDRLREHAERTPERVFAARRAGGHGPWITLTYAQMLQRAQAVGQWLLDQGLSAERPLAILSDNDLEHLTLSLGAMWVGVPFVPVSPAYSLVSQDFAKLRHILGVTTPGLVFAATPAYRRAIEAVAPADACVVMPDDAVADIGTATLGSRPVHAFSALLATAPGAAAATAHAATGPNTIVKFLFTSGSTKAPKGVINTHRMICANQQMLRQTLAFIADEPPVLVDWLPWNHTFGGNHNVGLVLNNGGTLYIDEGKPTPKGMAQTLANLREIAPTMYFNVPKGFEELATAMEADSALRDTFFSRVRCFMYAGAGLSQAVWNRIDALAVAARGERVPMITGLGMTETAPSCMFAVGHEVRSGHIGLPCPGVTVKLVPNAEDSGKTEVRFQGPNVMPGYWRAPQQTAEAFDDEGYYRTGDAVVWIDPSQPQGGLAFDGRIAEDFKLSSGTFVSVGPLRAAVIAAGDPLVQDAVVAGIDRDDLGLMIFPRVEEARRLFGLGADLDAHDVLQAPPVVAFFQDLLNRLWAAGTGSANRPARLLVLHEPPHIDRGEVTDKGSINQRAVLAHRAELVAHLWGEAPAGAALPPVLRPRKP</sequence>
<reference evidence="2 3" key="1">
    <citation type="submission" date="2019-01" db="EMBL/GenBank/DDBJ databases">
        <authorList>
            <person name="Chen W.-M."/>
        </authorList>
    </citation>
    <scope>NUCLEOTIDE SEQUENCE [LARGE SCALE GENOMIC DNA]</scope>
    <source>
        <strain evidence="2 3">KYPY4</strain>
    </source>
</reference>
<dbReference type="Proteomes" id="UP000285575">
    <property type="component" value="Unassembled WGS sequence"/>
</dbReference>
<keyword evidence="3" id="KW-1185">Reference proteome</keyword>
<dbReference type="PANTHER" id="PTHR43767">
    <property type="entry name" value="LONG-CHAIN-FATTY-ACID--COA LIGASE"/>
    <property type="match status" value="1"/>
</dbReference>
<dbReference type="InterPro" id="IPR050237">
    <property type="entry name" value="ATP-dep_AMP-bd_enzyme"/>
</dbReference>
<evidence type="ECO:0000313" key="2">
    <source>
        <dbReference type="EMBL" id="RVU45490.1"/>
    </source>
</evidence>
<proteinExistence type="predicted"/>
<feature type="domain" description="AMP-dependent synthetase/ligase" evidence="1">
    <location>
        <begin position="42"/>
        <end position="434"/>
    </location>
</feature>
<organism evidence="2 3">
    <name type="scientific">Rubrivivax rivuli</name>
    <dbReference type="NCBI Taxonomy" id="1862385"/>
    <lineage>
        <taxon>Bacteria</taxon>
        <taxon>Pseudomonadati</taxon>
        <taxon>Pseudomonadota</taxon>
        <taxon>Betaproteobacteria</taxon>
        <taxon>Burkholderiales</taxon>
        <taxon>Sphaerotilaceae</taxon>
        <taxon>Rubrivivax</taxon>
    </lineage>
</organism>
<dbReference type="RefSeq" id="WP_128229578.1">
    <property type="nucleotide sequence ID" value="NZ_SACR01000004.1"/>
</dbReference>